<feature type="transmembrane region" description="Helical" evidence="6">
    <location>
        <begin position="6"/>
        <end position="27"/>
    </location>
</feature>
<evidence type="ECO:0000256" key="4">
    <source>
        <dbReference type="ARBA" id="ARBA00022989"/>
    </source>
</evidence>
<protein>
    <submittedName>
        <fullName evidence="7">LemA family protein</fullName>
    </submittedName>
</protein>
<dbReference type="PANTHER" id="PTHR34478">
    <property type="entry name" value="PROTEIN LEMA"/>
    <property type="match status" value="1"/>
</dbReference>
<comment type="subcellular location">
    <subcellularLocation>
        <location evidence="1">Membrane</location>
        <topology evidence="1">Single-pass membrane protein</topology>
    </subcellularLocation>
</comment>
<evidence type="ECO:0000256" key="2">
    <source>
        <dbReference type="ARBA" id="ARBA00008854"/>
    </source>
</evidence>
<keyword evidence="4 6" id="KW-1133">Transmembrane helix</keyword>
<keyword evidence="3 6" id="KW-0812">Transmembrane</keyword>
<evidence type="ECO:0000256" key="6">
    <source>
        <dbReference type="SAM" id="Phobius"/>
    </source>
</evidence>
<evidence type="ECO:0000256" key="5">
    <source>
        <dbReference type="ARBA" id="ARBA00023136"/>
    </source>
</evidence>
<dbReference type="InterPro" id="IPR023353">
    <property type="entry name" value="LemA-like_dom_sf"/>
</dbReference>
<keyword evidence="5 6" id="KW-0472">Membrane</keyword>
<dbReference type="Gene3D" id="1.20.1440.20">
    <property type="entry name" value="LemA-like domain"/>
    <property type="match status" value="1"/>
</dbReference>
<evidence type="ECO:0000313" key="8">
    <source>
        <dbReference type="Proteomes" id="UP001525379"/>
    </source>
</evidence>
<evidence type="ECO:0000256" key="1">
    <source>
        <dbReference type="ARBA" id="ARBA00004167"/>
    </source>
</evidence>
<comment type="caution">
    <text evidence="7">The sequence shown here is derived from an EMBL/GenBank/DDBJ whole genome shotgun (WGS) entry which is preliminary data.</text>
</comment>
<organism evidence="7 8">
    <name type="scientific">Pseudoclavibacter albus</name>
    <dbReference type="NCBI Taxonomy" id="272241"/>
    <lineage>
        <taxon>Bacteria</taxon>
        <taxon>Bacillati</taxon>
        <taxon>Actinomycetota</taxon>
        <taxon>Actinomycetes</taxon>
        <taxon>Micrococcales</taxon>
        <taxon>Microbacteriaceae</taxon>
        <taxon>Pseudoclavibacter</taxon>
    </lineage>
</organism>
<gene>
    <name evidence="7" type="ORF">M3D15_09945</name>
</gene>
<dbReference type="Pfam" id="PF04011">
    <property type="entry name" value="LemA"/>
    <property type="match status" value="1"/>
</dbReference>
<keyword evidence="8" id="KW-1185">Reference proteome</keyword>
<comment type="similarity">
    <text evidence="2">Belongs to the LemA family.</text>
</comment>
<dbReference type="SUPFAM" id="SSF140478">
    <property type="entry name" value="LemA-like"/>
    <property type="match status" value="1"/>
</dbReference>
<proteinExistence type="inferred from homology"/>
<sequence length="189" mass="21434">MFDWLWIVLVAVAVLLVVIFAIMLWTAKRSVTKARARVDEAWDEIRGHVQRRGELVAQVEGVLRGRAGHESGALMELEAARGEALTAEKPSTLSRAENRLQTALRKAFHVAEGYPELQTDREFLELRSELSESENKVQASRRFYNGSVREFNAKTKTFPSSLMTKGEQEREFFDAADRAAIAEPPRIQF</sequence>
<reference evidence="7 8" key="1">
    <citation type="submission" date="2022-04" db="EMBL/GenBank/DDBJ databases">
        <title>Human microbiome associated bacterial genomes.</title>
        <authorList>
            <person name="Sandstrom S."/>
            <person name="Salamzade R."/>
            <person name="Kalan L.R."/>
        </authorList>
    </citation>
    <scope>NUCLEOTIDE SEQUENCE [LARGE SCALE GENOMIC DNA]</scope>
    <source>
        <strain evidence="8">p3-SID1799</strain>
    </source>
</reference>
<dbReference type="Proteomes" id="UP001525379">
    <property type="component" value="Unassembled WGS sequence"/>
</dbReference>
<dbReference type="RefSeq" id="WP_206394483.1">
    <property type="nucleotide sequence ID" value="NZ_JAFDPW010000001.1"/>
</dbReference>
<dbReference type="InterPro" id="IPR007156">
    <property type="entry name" value="MamQ_LemA"/>
</dbReference>
<evidence type="ECO:0000256" key="3">
    <source>
        <dbReference type="ARBA" id="ARBA00022692"/>
    </source>
</evidence>
<dbReference type="PANTHER" id="PTHR34478:SF1">
    <property type="entry name" value="PROTEIN LEMA"/>
    <property type="match status" value="1"/>
</dbReference>
<accession>A0ABT2HZC8</accession>
<dbReference type="EMBL" id="JALXSQ010000064">
    <property type="protein sequence ID" value="MCT2043644.1"/>
    <property type="molecule type" value="Genomic_DNA"/>
</dbReference>
<name>A0ABT2HZC8_9MICO</name>
<evidence type="ECO:0000313" key="7">
    <source>
        <dbReference type="EMBL" id="MCT2043644.1"/>
    </source>
</evidence>